<organism evidence="9 10">
    <name type="scientific">Mytilus galloprovincialis</name>
    <name type="common">Mediterranean mussel</name>
    <dbReference type="NCBI Taxonomy" id="29158"/>
    <lineage>
        <taxon>Eukaryota</taxon>
        <taxon>Metazoa</taxon>
        <taxon>Spiralia</taxon>
        <taxon>Lophotrochozoa</taxon>
        <taxon>Mollusca</taxon>
        <taxon>Bivalvia</taxon>
        <taxon>Autobranchia</taxon>
        <taxon>Pteriomorphia</taxon>
        <taxon>Mytilida</taxon>
        <taxon>Mytiloidea</taxon>
        <taxon>Mytilidae</taxon>
        <taxon>Mytilinae</taxon>
        <taxon>Mytilus</taxon>
    </lineage>
</organism>
<evidence type="ECO:0000256" key="8">
    <source>
        <dbReference type="SAM" id="MobiDB-lite"/>
    </source>
</evidence>
<evidence type="ECO:0000256" key="7">
    <source>
        <dbReference type="ARBA" id="ARBA00035189"/>
    </source>
</evidence>
<dbReference type="PANTHER" id="PTHR13450:SF4">
    <property type="entry name" value="LARGE RIBOSOMAL SUBUNIT PROTEIN ML42"/>
    <property type="match status" value="1"/>
</dbReference>
<keyword evidence="4 9" id="KW-0689">Ribosomal protein</keyword>
<keyword evidence="10" id="KW-1185">Reference proteome</keyword>
<evidence type="ECO:0000256" key="1">
    <source>
        <dbReference type="ARBA" id="ARBA00004173"/>
    </source>
</evidence>
<accession>A0A8B6HHN6</accession>
<sequence>MSASMKNLTFSVSRYLLKQNGITKHGRIPSSIQCLRNKSGDDRSHYVALSTDESTVICWHPEPEFPYECSKPIPRKAEELAEGDSALKVQYHLEDKLRFRKDGPTDKELAYMFHTTKHPWFPRPQKKYRKSKSPKDRDHI</sequence>
<dbReference type="AlphaFoldDB" id="A0A8B6HHN6"/>
<dbReference type="InterPro" id="IPR019346">
    <property type="entry name" value="Ribosomal_mL42"/>
</dbReference>
<dbReference type="EMBL" id="UYJE01010031">
    <property type="protein sequence ID" value="VDI78985.1"/>
    <property type="molecule type" value="Genomic_DNA"/>
</dbReference>
<dbReference type="OrthoDB" id="1107506at2759"/>
<feature type="region of interest" description="Disordered" evidence="8">
    <location>
        <begin position="119"/>
        <end position="140"/>
    </location>
</feature>
<gene>
    <name evidence="9" type="ORF">MGAL_10B035489</name>
</gene>
<reference evidence="9" key="1">
    <citation type="submission" date="2018-11" db="EMBL/GenBank/DDBJ databases">
        <authorList>
            <person name="Alioto T."/>
            <person name="Alioto T."/>
        </authorList>
    </citation>
    <scope>NUCLEOTIDE SEQUENCE</scope>
</reference>
<name>A0A8B6HHN6_MYTGA</name>
<evidence type="ECO:0000256" key="6">
    <source>
        <dbReference type="ARBA" id="ARBA00023274"/>
    </source>
</evidence>
<evidence type="ECO:0000256" key="5">
    <source>
        <dbReference type="ARBA" id="ARBA00023128"/>
    </source>
</evidence>
<evidence type="ECO:0000256" key="3">
    <source>
        <dbReference type="ARBA" id="ARBA00022946"/>
    </source>
</evidence>
<dbReference type="Pfam" id="PF10210">
    <property type="entry name" value="MRP-S32"/>
    <property type="match status" value="1"/>
</dbReference>
<evidence type="ECO:0000256" key="4">
    <source>
        <dbReference type="ARBA" id="ARBA00022980"/>
    </source>
</evidence>
<keyword evidence="3" id="KW-0809">Transit peptide</keyword>
<dbReference type="GO" id="GO:0005762">
    <property type="term" value="C:mitochondrial large ribosomal subunit"/>
    <property type="evidence" value="ECO:0007669"/>
    <property type="project" value="TreeGrafter"/>
</dbReference>
<evidence type="ECO:0000256" key="2">
    <source>
        <dbReference type="ARBA" id="ARBA00005556"/>
    </source>
</evidence>
<comment type="caution">
    <text evidence="9">The sequence shown here is derived from an EMBL/GenBank/DDBJ whole genome shotgun (WGS) entry which is preliminary data.</text>
</comment>
<comment type="similarity">
    <text evidence="2">Belongs to the mitochondrion-specific ribosomal protein mL42 family.</text>
</comment>
<evidence type="ECO:0000313" key="9">
    <source>
        <dbReference type="EMBL" id="VDI78985.1"/>
    </source>
</evidence>
<keyword evidence="5" id="KW-0496">Mitochondrion</keyword>
<protein>
    <recommendedName>
        <fullName evidence="7">Large ribosomal subunit protein mL42</fullName>
    </recommendedName>
</protein>
<keyword evidence="6" id="KW-0687">Ribonucleoprotein</keyword>
<dbReference type="Proteomes" id="UP000596742">
    <property type="component" value="Unassembled WGS sequence"/>
</dbReference>
<comment type="subcellular location">
    <subcellularLocation>
        <location evidence="1">Mitochondrion</location>
    </subcellularLocation>
</comment>
<dbReference type="PANTHER" id="PTHR13450">
    <property type="entry name" value="MITOCHONDRIAL 39S RIBOSOMAL PROTEIN L42"/>
    <property type="match status" value="1"/>
</dbReference>
<proteinExistence type="inferred from homology"/>
<evidence type="ECO:0000313" key="10">
    <source>
        <dbReference type="Proteomes" id="UP000596742"/>
    </source>
</evidence>